<name>W4UVS9_9BACE</name>
<accession>W4UVS9</accession>
<comment type="caution">
    <text evidence="1">The sequence shown here is derived from an EMBL/GenBank/DDBJ whole genome shotgun (WGS) entry which is preliminary data.</text>
</comment>
<sequence>MEEIPRPSGGQGGFCRTGAFLSDENTTCSIRLNGESSFIGLLRDVHGVLWSDEAWFPPLPYSGFAKLAQPERLVNRRIYDT</sequence>
<keyword evidence="2" id="KW-1185">Reference proteome</keyword>
<organism evidence="1 2">
    <name type="scientific">Bacteroides reticulotermitis JCM 10512</name>
    <dbReference type="NCBI Taxonomy" id="1445607"/>
    <lineage>
        <taxon>Bacteria</taxon>
        <taxon>Pseudomonadati</taxon>
        <taxon>Bacteroidota</taxon>
        <taxon>Bacteroidia</taxon>
        <taxon>Bacteroidales</taxon>
        <taxon>Bacteroidaceae</taxon>
        <taxon>Bacteroides</taxon>
    </lineage>
</organism>
<protein>
    <submittedName>
        <fullName evidence="1">Uncharacterized protein</fullName>
    </submittedName>
</protein>
<evidence type="ECO:0000313" key="1">
    <source>
        <dbReference type="EMBL" id="GAE84907.1"/>
    </source>
</evidence>
<dbReference type="STRING" id="1445607.JCM10512_3285"/>
<reference evidence="1 2" key="1">
    <citation type="journal article" date="2014" name="Genome Announc.">
        <title>Draft Genome Sequence of Bacteroides reticulotermitis Strain JCM 10512T, Isolated from the Gut of a Termite.</title>
        <authorList>
            <person name="Yuki M."/>
            <person name="Oshima K."/>
            <person name="Suda W."/>
            <person name="Sakamoto M."/>
            <person name="Iida T."/>
            <person name="Hattori M."/>
            <person name="Ohkuma M."/>
        </authorList>
    </citation>
    <scope>NUCLEOTIDE SEQUENCE [LARGE SCALE GENOMIC DNA]</scope>
    <source>
        <strain evidence="1 2">JCM 10512</strain>
    </source>
</reference>
<dbReference type="Proteomes" id="UP000019131">
    <property type="component" value="Unassembled WGS sequence"/>
</dbReference>
<proteinExistence type="predicted"/>
<evidence type="ECO:0000313" key="2">
    <source>
        <dbReference type="Proteomes" id="UP000019131"/>
    </source>
</evidence>
<gene>
    <name evidence="1" type="ORF">JCM10512_3285</name>
</gene>
<dbReference type="EMBL" id="BAIV01000021">
    <property type="protein sequence ID" value="GAE84907.1"/>
    <property type="molecule type" value="Genomic_DNA"/>
</dbReference>
<dbReference type="AlphaFoldDB" id="W4UVS9"/>